<accession>A0A178ZMG9</accession>
<reference evidence="1 2" key="1">
    <citation type="submission" date="2016-04" db="EMBL/GenBank/DDBJ databases">
        <title>Draft genome of Fonsecaea erecta CBS 125763.</title>
        <authorList>
            <person name="Weiss V.A."/>
            <person name="Vicente V.A."/>
            <person name="Raittz R.T."/>
            <person name="Moreno L.F."/>
            <person name="De Souza E.M."/>
            <person name="Pedrosa F.O."/>
            <person name="Steffens M.B."/>
            <person name="Faoro H."/>
            <person name="Tadra-Sfeir M.Z."/>
            <person name="Najafzadeh M.J."/>
            <person name="Felipe M.S."/>
            <person name="Teixeira M."/>
            <person name="Sun J."/>
            <person name="Xi L."/>
            <person name="Gomes R."/>
            <person name="De Azevedo C.M."/>
            <person name="Salgado C.G."/>
            <person name="Da Silva M.B."/>
            <person name="Nascimento M.F."/>
            <person name="Queiroz-Telles F."/>
            <person name="Attili D.S."/>
            <person name="Gorbushina A."/>
        </authorList>
    </citation>
    <scope>NUCLEOTIDE SEQUENCE [LARGE SCALE GENOMIC DNA]</scope>
    <source>
        <strain evidence="1 2">CBS 125763</strain>
    </source>
</reference>
<organism evidence="1 2">
    <name type="scientific">Fonsecaea erecta</name>
    <dbReference type="NCBI Taxonomy" id="1367422"/>
    <lineage>
        <taxon>Eukaryota</taxon>
        <taxon>Fungi</taxon>
        <taxon>Dikarya</taxon>
        <taxon>Ascomycota</taxon>
        <taxon>Pezizomycotina</taxon>
        <taxon>Eurotiomycetes</taxon>
        <taxon>Chaetothyriomycetidae</taxon>
        <taxon>Chaetothyriales</taxon>
        <taxon>Herpotrichiellaceae</taxon>
        <taxon>Fonsecaea</taxon>
    </lineage>
</organism>
<dbReference type="AlphaFoldDB" id="A0A178ZMG9"/>
<gene>
    <name evidence="1" type="ORF">AYL99_05568</name>
</gene>
<protein>
    <submittedName>
        <fullName evidence="1">Uncharacterized protein</fullName>
    </submittedName>
</protein>
<name>A0A178ZMG9_9EURO</name>
<proteinExistence type="predicted"/>
<dbReference type="EMBL" id="LVYI01000004">
    <property type="protein sequence ID" value="OAP60566.1"/>
    <property type="molecule type" value="Genomic_DNA"/>
</dbReference>
<dbReference type="RefSeq" id="XP_018693933.1">
    <property type="nucleotide sequence ID" value="XM_018837080.1"/>
</dbReference>
<evidence type="ECO:0000313" key="2">
    <source>
        <dbReference type="Proteomes" id="UP000078343"/>
    </source>
</evidence>
<keyword evidence="2" id="KW-1185">Reference proteome</keyword>
<comment type="caution">
    <text evidence="1">The sequence shown here is derived from an EMBL/GenBank/DDBJ whole genome shotgun (WGS) entry which is preliminary data.</text>
</comment>
<sequence>MAQIQLQLLLDDTSHAPWTAGSARATRPPTFYLLALLAQFRSIKEQLDPGLENTGYTNKGHESTTGVILAQHYYTDLITHETMRQLTNNLSTNSKLDYHRHQAFADRLACIRGFFGVMLPIPSTCSIRMSFPF</sequence>
<dbReference type="GeneID" id="30009736"/>
<dbReference type="Proteomes" id="UP000078343">
    <property type="component" value="Unassembled WGS sequence"/>
</dbReference>
<dbReference type="OrthoDB" id="10021397at2759"/>
<evidence type="ECO:0000313" key="1">
    <source>
        <dbReference type="EMBL" id="OAP60566.1"/>
    </source>
</evidence>